<evidence type="ECO:0000256" key="2">
    <source>
        <dbReference type="SAM" id="Phobius"/>
    </source>
</evidence>
<gene>
    <name evidence="3" type="ORF">CSSPJE1EN1_LOCUS6907</name>
</gene>
<keyword evidence="4" id="KW-1185">Reference proteome</keyword>
<organism evidence="3 4">
    <name type="scientific">Sphagnum jensenii</name>
    <dbReference type="NCBI Taxonomy" id="128206"/>
    <lineage>
        <taxon>Eukaryota</taxon>
        <taxon>Viridiplantae</taxon>
        <taxon>Streptophyta</taxon>
        <taxon>Embryophyta</taxon>
        <taxon>Bryophyta</taxon>
        <taxon>Sphagnophytina</taxon>
        <taxon>Sphagnopsida</taxon>
        <taxon>Sphagnales</taxon>
        <taxon>Sphagnaceae</taxon>
        <taxon>Sphagnum</taxon>
    </lineage>
</organism>
<accession>A0ABP0W3U7</accession>
<keyword evidence="2" id="KW-1133">Transmembrane helix</keyword>
<protein>
    <submittedName>
        <fullName evidence="3">Uncharacterized protein</fullName>
    </submittedName>
</protein>
<proteinExistence type="predicted"/>
<evidence type="ECO:0000313" key="3">
    <source>
        <dbReference type="EMBL" id="CAK9261429.1"/>
    </source>
</evidence>
<sequence length="136" mass="14434">MEESGIRRSVLDAIENMTVATCTSGGFQTPLDFVTILKVGIGLVTIIVSVYALYQNLRWICIPATNRPPIQQDASQNAPDLEMGGPPLGFGESRNASNDDTITVPEASSATLRILQEVVATGVQTLEIASQLTVSG</sequence>
<dbReference type="EMBL" id="OZ020109">
    <property type="protein sequence ID" value="CAK9261429.1"/>
    <property type="molecule type" value="Genomic_DNA"/>
</dbReference>
<name>A0ABP0W3U7_9BRYO</name>
<keyword evidence="2" id="KW-0472">Membrane</keyword>
<evidence type="ECO:0000256" key="1">
    <source>
        <dbReference type="SAM" id="MobiDB-lite"/>
    </source>
</evidence>
<feature type="region of interest" description="Disordered" evidence="1">
    <location>
        <begin position="71"/>
        <end position="101"/>
    </location>
</feature>
<reference evidence="3" key="1">
    <citation type="submission" date="2024-02" db="EMBL/GenBank/DDBJ databases">
        <authorList>
            <consortium name="ELIXIR-Norway"/>
            <consortium name="Elixir Norway"/>
        </authorList>
    </citation>
    <scope>NUCLEOTIDE SEQUENCE</scope>
</reference>
<feature type="transmembrane region" description="Helical" evidence="2">
    <location>
        <begin position="33"/>
        <end position="54"/>
    </location>
</feature>
<keyword evidence="2" id="KW-0812">Transmembrane</keyword>
<dbReference type="Proteomes" id="UP001497444">
    <property type="component" value="Chromosome 14"/>
</dbReference>
<evidence type="ECO:0000313" key="4">
    <source>
        <dbReference type="Proteomes" id="UP001497444"/>
    </source>
</evidence>